<dbReference type="CDD" id="cd06502">
    <property type="entry name" value="TA_like"/>
    <property type="match status" value="1"/>
</dbReference>
<dbReference type="PANTHER" id="PTHR48097">
    <property type="entry name" value="L-THREONINE ALDOLASE-RELATED"/>
    <property type="match status" value="1"/>
</dbReference>
<organism evidence="8">
    <name type="scientific">Acerihabitans sp. KWT182</name>
    <dbReference type="NCBI Taxonomy" id="3157919"/>
    <lineage>
        <taxon>Bacteria</taxon>
        <taxon>Pseudomonadati</taxon>
        <taxon>Pseudomonadota</taxon>
        <taxon>Gammaproteobacteria</taxon>
        <taxon>Enterobacterales</taxon>
        <taxon>Pectobacteriaceae</taxon>
        <taxon>Acerihabitans</taxon>
    </lineage>
</organism>
<evidence type="ECO:0000313" key="8">
    <source>
        <dbReference type="EMBL" id="XBS71056.1"/>
    </source>
</evidence>
<dbReference type="AlphaFoldDB" id="A0AAU7QFW6"/>
<dbReference type="GO" id="GO:0006567">
    <property type="term" value="P:L-threonine catabolic process"/>
    <property type="evidence" value="ECO:0007669"/>
    <property type="project" value="TreeGrafter"/>
</dbReference>
<evidence type="ECO:0000256" key="6">
    <source>
        <dbReference type="PIRSR" id="PIRSR017617-1"/>
    </source>
</evidence>
<keyword evidence="5 8" id="KW-0456">Lyase</keyword>
<dbReference type="SUPFAM" id="SSF53383">
    <property type="entry name" value="PLP-dependent transferases"/>
    <property type="match status" value="1"/>
</dbReference>
<evidence type="ECO:0000259" key="7">
    <source>
        <dbReference type="Pfam" id="PF01212"/>
    </source>
</evidence>
<evidence type="ECO:0000256" key="2">
    <source>
        <dbReference type="ARBA" id="ARBA00006966"/>
    </source>
</evidence>
<dbReference type="Gene3D" id="3.40.640.10">
    <property type="entry name" value="Type I PLP-dependent aspartate aminotransferase-like (Major domain)"/>
    <property type="match status" value="1"/>
</dbReference>
<dbReference type="NCBIfam" id="NF041359">
    <property type="entry name" value="GntG_guanitoxin"/>
    <property type="match status" value="1"/>
</dbReference>
<dbReference type="Pfam" id="PF01212">
    <property type="entry name" value="Beta_elim_lyase"/>
    <property type="match status" value="1"/>
</dbReference>
<evidence type="ECO:0000256" key="5">
    <source>
        <dbReference type="ARBA" id="ARBA00023239"/>
    </source>
</evidence>
<feature type="modified residue" description="N6-(pyridoxal phosphate)lysine" evidence="6">
    <location>
        <position position="197"/>
    </location>
</feature>
<proteinExistence type="inferred from homology"/>
<dbReference type="NCBIfam" id="NF007825">
    <property type="entry name" value="PRK10534.1"/>
    <property type="match status" value="1"/>
</dbReference>
<accession>A0AAU7QFW6</accession>
<dbReference type="PIRSF" id="PIRSF017617">
    <property type="entry name" value="Thr_aldolase"/>
    <property type="match status" value="1"/>
</dbReference>
<evidence type="ECO:0000256" key="3">
    <source>
        <dbReference type="ARBA" id="ARBA00011881"/>
    </source>
</evidence>
<dbReference type="InterPro" id="IPR015421">
    <property type="entry name" value="PyrdxlP-dep_Trfase_major"/>
</dbReference>
<evidence type="ECO:0000256" key="4">
    <source>
        <dbReference type="ARBA" id="ARBA00022898"/>
    </source>
</evidence>
<sequence length="350" mass="38266">MIDLRSDTVTLPSDAMRRQMAEADVGDDVYGDDPTVAALEADGARLSGKEAGLFFPSGTQANLVALMTHCQRGEEYIVGQRAHNYRFEAGGAAVLGSIQPQPLEADADGTLPLDKVAAAIKPDDFHFARTRLLCLENTHNGMVLPLAYLQQAWQFSRDHKLGLHIDGARVFNAAVALDIPLSDIARYCDTLTICLSKGLGAPVGSLLCGDEAYIHRARRWRKMVGGGMRQSGILAAAGRYALAHNVQRLREDHDNALWLAQQLGALGVEVMAPGAQTNMLFIRQSTELAVKLGPWMLRHDINIASGNVTRLVTHLNISRRSLEKVVQVWREFLQHHGELSGAPLTGVYFQ</sequence>
<dbReference type="EC" id="4.1.2.48" evidence="8"/>
<keyword evidence="4" id="KW-0663">Pyridoxal phosphate</keyword>
<dbReference type="EMBL" id="CP157947">
    <property type="protein sequence ID" value="XBS71056.1"/>
    <property type="molecule type" value="Genomic_DNA"/>
</dbReference>
<feature type="domain" description="Aromatic amino acid beta-eliminating lyase/threonine aldolase" evidence="7">
    <location>
        <begin position="3"/>
        <end position="283"/>
    </location>
</feature>
<comment type="similarity">
    <text evidence="2">Belongs to the threonine aldolase family.</text>
</comment>
<dbReference type="FunFam" id="3.40.640.10:FF:000030">
    <property type="entry name" value="Low-specificity L-threonine aldolase"/>
    <property type="match status" value="1"/>
</dbReference>
<dbReference type="InterPro" id="IPR015424">
    <property type="entry name" value="PyrdxlP-dep_Trfase"/>
</dbReference>
<gene>
    <name evidence="8" type="primary">ltaE</name>
    <name evidence="8" type="ORF">ABK905_08695</name>
</gene>
<dbReference type="InterPro" id="IPR001597">
    <property type="entry name" value="ArAA_b-elim_lyase/Thr_aldolase"/>
</dbReference>
<dbReference type="GO" id="GO:0005829">
    <property type="term" value="C:cytosol"/>
    <property type="evidence" value="ECO:0007669"/>
    <property type="project" value="TreeGrafter"/>
</dbReference>
<protein>
    <submittedName>
        <fullName evidence="8">Low-specificity L-threonine aldolase</fullName>
        <ecNumber evidence="8">4.1.2.48</ecNumber>
    </submittedName>
</protein>
<comment type="subunit">
    <text evidence="3">Homotetramer.</text>
</comment>
<dbReference type="InterPro" id="IPR023603">
    <property type="entry name" value="Low_specificity_L-TA-like"/>
</dbReference>
<dbReference type="GO" id="GO:0008732">
    <property type="term" value="F:L-allo-threonine aldolase activity"/>
    <property type="evidence" value="ECO:0007669"/>
    <property type="project" value="TreeGrafter"/>
</dbReference>
<dbReference type="GO" id="GO:0006545">
    <property type="term" value="P:glycine biosynthetic process"/>
    <property type="evidence" value="ECO:0007669"/>
    <property type="project" value="TreeGrafter"/>
</dbReference>
<dbReference type="InterPro" id="IPR015422">
    <property type="entry name" value="PyrdxlP-dep_Trfase_small"/>
</dbReference>
<dbReference type="PANTHER" id="PTHR48097:SF9">
    <property type="entry name" value="L-THREONINE ALDOLASE"/>
    <property type="match status" value="1"/>
</dbReference>
<comment type="cofactor">
    <cofactor evidence="1">
        <name>pyridoxal 5'-phosphate</name>
        <dbReference type="ChEBI" id="CHEBI:597326"/>
    </cofactor>
</comment>
<dbReference type="Gene3D" id="3.90.1150.10">
    <property type="entry name" value="Aspartate Aminotransferase, domain 1"/>
    <property type="match status" value="1"/>
</dbReference>
<evidence type="ECO:0000256" key="1">
    <source>
        <dbReference type="ARBA" id="ARBA00001933"/>
    </source>
</evidence>
<reference evidence="8" key="1">
    <citation type="submission" date="2024-06" db="EMBL/GenBank/DDBJ databases">
        <authorList>
            <person name="Coelho C."/>
            <person name="Bento M."/>
            <person name="Garcia E."/>
            <person name="Camelo A."/>
            <person name="Brandao I."/>
            <person name="Espirito Santo C."/>
            <person name="Trovao J."/>
            <person name="Verissimo A."/>
            <person name="Costa J."/>
            <person name="Tiago I."/>
        </authorList>
    </citation>
    <scope>NUCLEOTIDE SEQUENCE</scope>
    <source>
        <strain evidence="8">KWT182</strain>
    </source>
</reference>
<name>A0AAU7QFW6_9GAMM</name>